<evidence type="ECO:0000256" key="3">
    <source>
        <dbReference type="ARBA" id="ARBA00022723"/>
    </source>
</evidence>
<dbReference type="Pfam" id="PF02892">
    <property type="entry name" value="zf-BED"/>
    <property type="match status" value="2"/>
</dbReference>
<evidence type="ECO:0000259" key="11">
    <source>
        <dbReference type="PROSITE" id="PS50808"/>
    </source>
</evidence>
<evidence type="ECO:0000256" key="7">
    <source>
        <dbReference type="ARBA" id="ARBA00023125"/>
    </source>
</evidence>
<dbReference type="SMART" id="SM00614">
    <property type="entry name" value="ZnF_BED"/>
    <property type="match status" value="2"/>
</dbReference>
<gene>
    <name evidence="12" type="ORF">C5167_005549</name>
</gene>
<dbReference type="Gramene" id="RZC58239">
    <property type="protein sequence ID" value="RZC58239"/>
    <property type="gene ID" value="C5167_005549"/>
</dbReference>
<dbReference type="Pfam" id="PF05699">
    <property type="entry name" value="Dimer_Tnp_hAT"/>
    <property type="match status" value="1"/>
</dbReference>
<evidence type="ECO:0000313" key="12">
    <source>
        <dbReference type="EMBL" id="RZC58239.1"/>
    </source>
</evidence>
<dbReference type="GO" id="GO:0003677">
    <property type="term" value="F:DNA binding"/>
    <property type="evidence" value="ECO:0007669"/>
    <property type="project" value="UniProtKB-KW"/>
</dbReference>
<dbReference type="Pfam" id="PF14372">
    <property type="entry name" value="hAT-like_RNase-H"/>
    <property type="match status" value="1"/>
</dbReference>
<dbReference type="InterPro" id="IPR036236">
    <property type="entry name" value="Znf_C2H2_sf"/>
</dbReference>
<dbReference type="InterPro" id="IPR012337">
    <property type="entry name" value="RNaseH-like_sf"/>
</dbReference>
<evidence type="ECO:0000256" key="5">
    <source>
        <dbReference type="ARBA" id="ARBA00022833"/>
    </source>
</evidence>
<dbReference type="Proteomes" id="UP000316621">
    <property type="component" value="Chromosome 4"/>
</dbReference>
<comment type="subunit">
    <text evidence="2">Homodimer.</text>
</comment>
<comment type="subcellular location">
    <subcellularLocation>
        <location evidence="1">Nucleus</location>
    </subcellularLocation>
</comment>
<accession>A0A4Y7JER1</accession>
<name>A0A4Y7JER1_PAPSO</name>
<dbReference type="EMBL" id="CM010718">
    <property type="protein sequence ID" value="RZC58239.1"/>
    <property type="molecule type" value="Genomic_DNA"/>
</dbReference>
<evidence type="ECO:0000256" key="1">
    <source>
        <dbReference type="ARBA" id="ARBA00004123"/>
    </source>
</evidence>
<keyword evidence="3" id="KW-0479">Metal-binding</keyword>
<dbReference type="GO" id="GO:0046983">
    <property type="term" value="F:protein dimerization activity"/>
    <property type="evidence" value="ECO:0007669"/>
    <property type="project" value="InterPro"/>
</dbReference>
<keyword evidence="9" id="KW-0539">Nucleus</keyword>
<evidence type="ECO:0000256" key="8">
    <source>
        <dbReference type="ARBA" id="ARBA00023163"/>
    </source>
</evidence>
<feature type="domain" description="BED-type" evidence="11">
    <location>
        <begin position="117"/>
        <end position="173"/>
    </location>
</feature>
<reference evidence="12 13" key="1">
    <citation type="journal article" date="2018" name="Science">
        <title>The opium poppy genome and morphinan production.</title>
        <authorList>
            <person name="Guo L."/>
            <person name="Winzer T."/>
            <person name="Yang X."/>
            <person name="Li Y."/>
            <person name="Ning Z."/>
            <person name="He Z."/>
            <person name="Teodor R."/>
            <person name="Lu Y."/>
            <person name="Bowser T.A."/>
            <person name="Graham I.A."/>
            <person name="Ye K."/>
        </authorList>
    </citation>
    <scope>NUCLEOTIDE SEQUENCE [LARGE SCALE GENOMIC DNA]</scope>
    <source>
        <strain evidence="13">cv. HN1</strain>
        <tissue evidence="12">Leaves</tissue>
    </source>
</reference>
<keyword evidence="5" id="KW-0862">Zinc</keyword>
<dbReference type="OMA" id="QRHVRKC"/>
<evidence type="ECO:0000256" key="4">
    <source>
        <dbReference type="ARBA" id="ARBA00022771"/>
    </source>
</evidence>
<keyword evidence="7" id="KW-0238">DNA-binding</keyword>
<evidence type="ECO:0000256" key="9">
    <source>
        <dbReference type="ARBA" id="ARBA00023242"/>
    </source>
</evidence>
<organism evidence="12 13">
    <name type="scientific">Papaver somniferum</name>
    <name type="common">Opium poppy</name>
    <dbReference type="NCBI Taxonomy" id="3469"/>
    <lineage>
        <taxon>Eukaryota</taxon>
        <taxon>Viridiplantae</taxon>
        <taxon>Streptophyta</taxon>
        <taxon>Embryophyta</taxon>
        <taxon>Tracheophyta</taxon>
        <taxon>Spermatophyta</taxon>
        <taxon>Magnoliopsida</taxon>
        <taxon>Ranunculales</taxon>
        <taxon>Papaveraceae</taxon>
        <taxon>Papaveroideae</taxon>
        <taxon>Papaver</taxon>
    </lineage>
</organism>
<dbReference type="STRING" id="3469.A0A4Y7JER1"/>
<dbReference type="SUPFAM" id="SSF57667">
    <property type="entry name" value="beta-beta-alpha zinc fingers"/>
    <property type="match status" value="2"/>
</dbReference>
<dbReference type="InterPro" id="IPR003656">
    <property type="entry name" value="Znf_BED"/>
</dbReference>
<dbReference type="InterPro" id="IPR025525">
    <property type="entry name" value="hAT-like_transposase_RNase-H"/>
</dbReference>
<keyword evidence="4 10" id="KW-0863">Zinc-finger</keyword>
<dbReference type="InterPro" id="IPR008906">
    <property type="entry name" value="HATC_C_dom"/>
</dbReference>
<dbReference type="SUPFAM" id="SSF53098">
    <property type="entry name" value="Ribonuclease H-like"/>
    <property type="match status" value="1"/>
</dbReference>
<dbReference type="PANTHER" id="PTHR46481">
    <property type="entry name" value="ZINC FINGER BED DOMAIN-CONTAINING PROTEIN 4"/>
    <property type="match status" value="1"/>
</dbReference>
<keyword evidence="8" id="KW-0804">Transcription</keyword>
<dbReference type="GO" id="GO:0008270">
    <property type="term" value="F:zinc ion binding"/>
    <property type="evidence" value="ECO:0007669"/>
    <property type="project" value="UniProtKB-KW"/>
</dbReference>
<protein>
    <recommendedName>
        <fullName evidence="11">BED-type domain-containing protein</fullName>
    </recommendedName>
</protein>
<keyword evidence="13" id="KW-1185">Reference proteome</keyword>
<dbReference type="PANTHER" id="PTHR46481:SF6">
    <property type="entry name" value="ZINC FINGER BED DOMAIN-CONTAINING PROTEIN RICESLEEPER 2-LIKE"/>
    <property type="match status" value="1"/>
</dbReference>
<dbReference type="AlphaFoldDB" id="A0A4Y7JER1"/>
<feature type="domain" description="BED-type" evidence="11">
    <location>
        <begin position="14"/>
        <end position="70"/>
    </location>
</feature>
<evidence type="ECO:0000256" key="2">
    <source>
        <dbReference type="ARBA" id="ARBA00011738"/>
    </source>
</evidence>
<evidence type="ECO:0000313" key="13">
    <source>
        <dbReference type="Proteomes" id="UP000316621"/>
    </source>
</evidence>
<evidence type="ECO:0000256" key="6">
    <source>
        <dbReference type="ARBA" id="ARBA00023015"/>
    </source>
</evidence>
<keyword evidence="6" id="KW-0805">Transcription regulation</keyword>
<evidence type="ECO:0000256" key="10">
    <source>
        <dbReference type="PROSITE-ProRule" id="PRU00027"/>
    </source>
</evidence>
<dbReference type="PROSITE" id="PS50808">
    <property type="entry name" value="ZF_BED"/>
    <property type="match status" value="2"/>
</dbReference>
<dbReference type="InterPro" id="IPR052035">
    <property type="entry name" value="ZnF_BED_domain_contain"/>
</dbReference>
<dbReference type="GO" id="GO:0005634">
    <property type="term" value="C:nucleus"/>
    <property type="evidence" value="ECO:0007669"/>
    <property type="project" value="UniProtKB-SubCell"/>
</dbReference>
<sequence>MEANLSPTQTRKRNLKSVVWKDFDLIEENGKEKAKCKHCGMKYSYDCKKGGTSTLQRHVRKCHRSESNQNGLLLLSQLGERDFINDSEDKVVDMDEEEEEEDKIEEDPSFEYKRKRNRKSSVWSEYDLVKRDGKQKAKCRHCGIEYLHDSKRSGTSTLQRHVRKCLKLGPDEMSKGAVAANTDSPIPPRANVGQLLLPQVSWNGDTSTPCAEKVNHVEKVTRVEKINHVEKVNCVEKVNHDIFREKIAMSIVKHNYPLDIVEHEGFRDICSYLNANVKHISRDTAQEDIFQLHKKQKVLIFKRLSPSPGNVCLTLDLWKSGTTDGYICLAVHFIDPDWVLQKLVLNFLHLQTQQEDHVTASMVVSVLGEWGIEEKIFSITSNNSDVTCVKALMDQLYLKGVLHNARSCFHVPCCAHILNLMVQEGLRTVNVAVEKVRGSVKYLKASEVTNALFLHTAMKLDLTPTRDLCLDVPTRWSSTSNMLDSCIAYQKVFEHLKLIDENYQDCPTSEEWEQIAAVSKLLKAFYDVTNMFAGSKRPTANVYFQGIWKIQMILKKEHSSSNEIVRLMADRMQIQFVKFWTVISPILAIAVVMDPRRKLSFVDFCYQKLYPETYILEVKKVRDKMDSLYRQYSSCKSTEITSSAAANMGSVAEANSTFDVDEIGEDLQEFASFQSLDRLSQMSELDFYIVEPPLPLNHDLDILHFWKSQEYRYPNLSRMARDILTIPISTVASESAYNSEGRVLDQHCSSLTPEIAEALVTTRDWLYGCKNLDRLGSN</sequence>
<proteinExistence type="predicted"/>